<organism evidence="2 3">
    <name type="scientific">Pseudomonas arcuscaelestis</name>
    <dbReference type="NCBI Taxonomy" id="2710591"/>
    <lineage>
        <taxon>Bacteria</taxon>
        <taxon>Pseudomonadati</taxon>
        <taxon>Pseudomonadota</taxon>
        <taxon>Gammaproteobacteria</taxon>
        <taxon>Pseudomonadales</taxon>
        <taxon>Pseudomonadaceae</taxon>
        <taxon>Pseudomonas</taxon>
    </lineage>
</organism>
<sequence>MRGTTENDDEFFKRFRRAESLADEKQGRKPQAPMLWLVSSFFAGSLPAYFCLLIAGYNGERLQIPLICAGLVLTGIAYLLIREKQKLWHKEFMQYMERTKPD</sequence>
<accession>A0ABS2C310</accession>
<comment type="caution">
    <text evidence="2">The sequence shown here is derived from an EMBL/GenBank/DDBJ whole genome shotgun (WGS) entry which is preliminary data.</text>
</comment>
<proteinExistence type="predicted"/>
<feature type="transmembrane region" description="Helical" evidence="1">
    <location>
        <begin position="62"/>
        <end position="81"/>
    </location>
</feature>
<keyword evidence="1" id="KW-0812">Transmembrane</keyword>
<keyword evidence="1" id="KW-0472">Membrane</keyword>
<gene>
    <name evidence="2" type="ORF">H8F21_22105</name>
</gene>
<dbReference type="Proteomes" id="UP000745663">
    <property type="component" value="Unassembled WGS sequence"/>
</dbReference>
<evidence type="ECO:0000256" key="1">
    <source>
        <dbReference type="SAM" id="Phobius"/>
    </source>
</evidence>
<name>A0ABS2C310_9PSED</name>
<evidence type="ECO:0000313" key="2">
    <source>
        <dbReference type="EMBL" id="MBM5460261.1"/>
    </source>
</evidence>
<keyword evidence="1" id="KW-1133">Transmembrane helix</keyword>
<dbReference type="EMBL" id="JACOPV010000015">
    <property type="protein sequence ID" value="MBM5460261.1"/>
    <property type="molecule type" value="Genomic_DNA"/>
</dbReference>
<keyword evidence="3" id="KW-1185">Reference proteome</keyword>
<protein>
    <submittedName>
        <fullName evidence="2">Uncharacterized protein</fullName>
    </submittedName>
</protein>
<feature type="transmembrane region" description="Helical" evidence="1">
    <location>
        <begin position="34"/>
        <end position="56"/>
    </location>
</feature>
<reference evidence="2 3" key="1">
    <citation type="submission" date="2020-08" db="EMBL/GenBank/DDBJ databases">
        <title>Description of novel Pseudomonas species.</title>
        <authorList>
            <person name="Duman M."/>
            <person name="Mulet M."/>
            <person name="Altun S."/>
            <person name="Saticioglu I.B."/>
            <person name="Lalucat J."/>
            <person name="Garcia-Valdes E."/>
        </authorList>
    </citation>
    <scope>NUCLEOTIDE SEQUENCE [LARGE SCALE GENOMIC DNA]</scope>
    <source>
        <strain evidence="2 3">P66</strain>
    </source>
</reference>
<dbReference type="RefSeq" id="WP_203585319.1">
    <property type="nucleotide sequence ID" value="NZ_JACOPV010000015.1"/>
</dbReference>
<evidence type="ECO:0000313" key="3">
    <source>
        <dbReference type="Proteomes" id="UP000745663"/>
    </source>
</evidence>